<dbReference type="RefSeq" id="NP_497485.1">
    <property type="nucleotide sequence ID" value="NM_065084.1"/>
</dbReference>
<dbReference type="WormBase" id="R155.3">
    <property type="protein sequence ID" value="CE12866"/>
    <property type="gene ID" value="WBGene00020117"/>
</dbReference>
<reference evidence="5 6" key="1">
    <citation type="journal article" date="1998" name="Science">
        <title>Genome sequence of the nematode C. elegans: a platform for investigating biology.</title>
        <authorList>
            <consortium name="The C. elegans sequencing consortium"/>
            <person name="Sulson J.E."/>
            <person name="Waterston R."/>
        </authorList>
    </citation>
    <scope>NUCLEOTIDE SEQUENCE [LARGE SCALE GENOMIC DNA]</scope>
    <source>
        <strain evidence="5 6">Bristol N2</strain>
    </source>
</reference>
<organism evidence="5 6">
    <name type="scientific">Caenorhabditis elegans</name>
    <dbReference type="NCBI Taxonomy" id="6239"/>
    <lineage>
        <taxon>Eukaryota</taxon>
        <taxon>Metazoa</taxon>
        <taxon>Ecdysozoa</taxon>
        <taxon>Nematoda</taxon>
        <taxon>Chromadorea</taxon>
        <taxon>Rhabditida</taxon>
        <taxon>Rhabditina</taxon>
        <taxon>Rhabditomorpha</taxon>
        <taxon>Rhabditoidea</taxon>
        <taxon>Rhabditidae</taxon>
        <taxon>Peloderinae</taxon>
        <taxon>Caenorhabditis</taxon>
    </lineage>
</organism>
<evidence type="ECO:0000313" key="6">
    <source>
        <dbReference type="Proteomes" id="UP000001940"/>
    </source>
</evidence>
<dbReference type="GO" id="GO:0004725">
    <property type="term" value="F:protein tyrosine phosphatase activity"/>
    <property type="evidence" value="ECO:0007669"/>
    <property type="project" value="InterPro"/>
</dbReference>
<dbReference type="PROSITE" id="PS00383">
    <property type="entry name" value="TYR_PHOSPHATASE_1"/>
    <property type="match status" value="1"/>
</dbReference>
<dbReference type="PhylomeDB" id="O01923"/>
<dbReference type="InterPro" id="IPR016130">
    <property type="entry name" value="Tyr_Pase_AS"/>
</dbReference>
<dbReference type="InterPro" id="IPR003595">
    <property type="entry name" value="Tyr_Pase_cat"/>
</dbReference>
<dbReference type="PROSITE" id="PS50055">
    <property type="entry name" value="TYR_PHOSPHATASE_PTP"/>
    <property type="match status" value="1"/>
</dbReference>
<evidence type="ECO:0000256" key="2">
    <source>
        <dbReference type="SAM" id="Phobius"/>
    </source>
</evidence>
<dbReference type="UCSC" id="R155.3">
    <property type="organism name" value="c. elegans"/>
</dbReference>
<keyword evidence="2" id="KW-0472">Membrane</keyword>
<dbReference type="InterPro" id="IPR000387">
    <property type="entry name" value="Tyr_Pase_dom"/>
</dbReference>
<keyword evidence="6" id="KW-1185">Reference proteome</keyword>
<feature type="transmembrane region" description="Helical" evidence="2">
    <location>
        <begin position="666"/>
        <end position="690"/>
    </location>
</feature>
<dbReference type="PIR" id="T15279">
    <property type="entry name" value="T15279"/>
</dbReference>
<dbReference type="Pfam" id="PF00102">
    <property type="entry name" value="Y_phosphatase"/>
    <property type="match status" value="1"/>
</dbReference>
<dbReference type="InParanoid" id="O01923"/>
<dbReference type="PaxDb" id="6239-R155.3"/>
<sequence>MESVADNFTVPKDDAYKDELNTLKGLAVDWGSINTLIDELSNFLELSSRLSMNDEMRLHLIKLKASVTYTQTLSLVKYNNYSQKETVKNSEVVYSSLQKVYTSSIALSELPSKASNGDKIIDMLNSFEKSIKSLTEDSPSIGTLYELLKSRHLRVSSVALKHVSGFLNGHSDILHLFKDLEDKWIKDAVRDHSGNLANALNQLKTFEASTRKVHQSFVSEAVMLEEVSKIRSKIPKYSGLADKIATLPSKIHEILGTPSVKLPTSDKDKVDKAIPLMAQLPAQLKALEKLMNFSEQLKLPENAKKLGNIIEIVNQDGKNQLENTLKMFKSSTDVKEIYTLLLPVKDTLELLKDNPIHETAANIISSLDKVEKFAQDMADFFTALNSIRQIEESSLIIPVITTIRQLRLSNDQFGLTTVLNNLPMIKTQLSSLTSYINSVKKTKHAETDALKDFEKIGLHSRVIGTATRGISNMQKLVDFKDLADIGDLVKSEVEKVKDQLNDENVANLKALAGIEGQLKTASGEIVGYKKSVKPVTSTSLPDYSTFFLDAKKVKGINLKLPAIISSMEKLNNLVPIRSSRATRSSTQLDGYLLSLQSLSSISLDFTKFHKSFDGSTQSLQDLGVSFAKYNNTLTKQKAAAAAQKSGGGSSSASGGSQGVFESNSTIVLIVFGCIVFICVILIPASSWFYLHQKDPAARKCFAIRELPMEEVKKPVKKKDVSKMDNKPERELEKTQDESIKDVPKLILELDMSSAEKYVDCRYEALQDMHKETCIPFLSEELIKKFYGVKFDAMNEKYEVPGREALKSEQMKQRLPIPLVMDTRVVLKDYGTLFNDDYIHANRVTCSHGLQLILSQAPQEANGESCESTIESYWWTAKQEKSTQLVMMCDFDEKCPGKTNSCARYYPESVGESMKFKNLTVECKSKIAEKDFETRELEVKFDGHEPHTVTHSRLVGWNPLNVQPDTLLFTSLIQKIKNSTTPVMVHCIDGISRSAAFASMIIGYQLVIQSLGSVKLEAVVSYIRSQRAMAITSALELAFVDAGIVKLLGLFVDAQQNKGELTREQCILAQQELMRFYTSCPEAQKWFSWPQKQQAKTGEKRTYKKIKQLKDYGFEVAPEPKPTPIAPEPKPTPAETKPKDRLEQRGMAKVDGPALEPAYGQKKPHW</sequence>
<dbReference type="Bgee" id="WBGene00020117">
    <property type="expression patterns" value="Expressed in embryo and 2 other cell types or tissues"/>
</dbReference>
<accession>O01923</accession>
<proteinExistence type="predicted"/>
<keyword evidence="2" id="KW-1133">Transmembrane helix</keyword>
<protein>
    <submittedName>
        <fullName evidence="5">Tyrosine-protein phosphatase domain-containing protein</fullName>
    </submittedName>
</protein>
<dbReference type="PRINTS" id="PR00700">
    <property type="entry name" value="PRTYPHPHTASE"/>
</dbReference>
<feature type="compositionally biased region" description="Basic and acidic residues" evidence="1">
    <location>
        <begin position="1135"/>
        <end position="1147"/>
    </location>
</feature>
<dbReference type="InterPro" id="IPR029021">
    <property type="entry name" value="Prot-tyrosine_phosphatase-like"/>
</dbReference>
<feature type="domain" description="Tyrosine specific protein phosphatases" evidence="4">
    <location>
        <begin position="966"/>
        <end position="1037"/>
    </location>
</feature>
<dbReference type="OMA" id="ECLENTS"/>
<dbReference type="KEGG" id="cel:CELE_R155.3"/>
<dbReference type="PANTHER" id="PTHR32525:SF0">
    <property type="entry name" value="DOMAIN OF UNKNOWN FUNCTION WSN DOMAIN-CONTAINING PROTEIN-RELATED"/>
    <property type="match status" value="1"/>
</dbReference>
<dbReference type="PROSITE" id="PS50056">
    <property type="entry name" value="TYR_PHOSPHATASE_2"/>
    <property type="match status" value="1"/>
</dbReference>
<dbReference type="AGR" id="WB:WBGene00020117"/>
<dbReference type="SUPFAM" id="SSF52799">
    <property type="entry name" value="(Phosphotyrosine protein) phosphatases II"/>
    <property type="match status" value="1"/>
</dbReference>
<dbReference type="InterPro" id="IPR000242">
    <property type="entry name" value="PTP_cat"/>
</dbReference>
<evidence type="ECO:0000313" key="7">
    <source>
        <dbReference type="WormBase" id="R155.3"/>
    </source>
</evidence>
<dbReference type="SMART" id="SM00404">
    <property type="entry name" value="PTPc_motif"/>
    <property type="match status" value="1"/>
</dbReference>
<dbReference type="CTD" id="187909"/>
<dbReference type="STRING" id="6239.R155.3.1"/>
<dbReference type="CDD" id="cd00047">
    <property type="entry name" value="PTPc"/>
    <property type="match status" value="1"/>
</dbReference>
<dbReference type="PeptideAtlas" id="O01923"/>
<evidence type="ECO:0000259" key="4">
    <source>
        <dbReference type="PROSITE" id="PS50056"/>
    </source>
</evidence>
<dbReference type="HOGENOM" id="CLU_297209_0_0_1"/>
<name>O01923_CAEEL</name>
<dbReference type="FunCoup" id="O01923">
    <property type="interactions" value="105"/>
</dbReference>
<feature type="compositionally biased region" description="Pro residues" evidence="1">
    <location>
        <begin position="1118"/>
        <end position="1131"/>
    </location>
</feature>
<evidence type="ECO:0000256" key="1">
    <source>
        <dbReference type="SAM" id="MobiDB-lite"/>
    </source>
</evidence>
<dbReference type="OrthoDB" id="5842271at2759"/>
<evidence type="ECO:0000259" key="3">
    <source>
        <dbReference type="PROSITE" id="PS50055"/>
    </source>
</evidence>
<feature type="region of interest" description="Disordered" evidence="1">
    <location>
        <begin position="1114"/>
        <end position="1165"/>
    </location>
</feature>
<gene>
    <name evidence="5" type="ORF">CELE_R155.3</name>
    <name evidence="5 7" type="ORF">R155.3</name>
</gene>
<keyword evidence="2" id="KW-0812">Transmembrane</keyword>
<dbReference type="PANTHER" id="PTHR32525">
    <property type="entry name" value="PROTEIN-TYROSINE-PHOSPHATASE"/>
    <property type="match status" value="1"/>
</dbReference>
<dbReference type="SMART" id="SM00194">
    <property type="entry name" value="PTPc"/>
    <property type="match status" value="1"/>
</dbReference>
<feature type="domain" description="Tyrosine-protein phosphatase" evidence="3">
    <location>
        <begin position="816"/>
        <end position="1046"/>
    </location>
</feature>
<dbReference type="Gene3D" id="3.90.190.10">
    <property type="entry name" value="Protein tyrosine phosphatase superfamily"/>
    <property type="match status" value="1"/>
</dbReference>
<dbReference type="AlphaFoldDB" id="O01923"/>
<dbReference type="GeneID" id="187909"/>
<evidence type="ECO:0000313" key="5">
    <source>
        <dbReference type="EMBL" id="CCD71670.1"/>
    </source>
</evidence>
<dbReference type="Proteomes" id="UP000001940">
    <property type="component" value="Chromosome III"/>
</dbReference>
<dbReference type="EMBL" id="BX284603">
    <property type="protein sequence ID" value="CCD71670.1"/>
    <property type="molecule type" value="Genomic_DNA"/>
</dbReference>
<dbReference type="SMR" id="O01923"/>